<keyword evidence="1" id="KW-0812">Transmembrane</keyword>
<proteinExistence type="predicted"/>
<accession>A0A392TR20</accession>
<evidence type="ECO:0000313" key="3">
    <source>
        <dbReference type="Proteomes" id="UP000265520"/>
    </source>
</evidence>
<comment type="caution">
    <text evidence="2">The sequence shown here is derived from an EMBL/GenBank/DDBJ whole genome shotgun (WGS) entry which is preliminary data.</text>
</comment>
<keyword evidence="3" id="KW-1185">Reference proteome</keyword>
<reference evidence="2 3" key="1">
    <citation type="journal article" date="2018" name="Front. Plant Sci.">
        <title>Red Clover (Trifolium pratense) and Zigzag Clover (T. medium) - A Picture of Genomic Similarities and Differences.</title>
        <authorList>
            <person name="Dluhosova J."/>
            <person name="Istvanek J."/>
            <person name="Nedelnik J."/>
            <person name="Repkova J."/>
        </authorList>
    </citation>
    <scope>NUCLEOTIDE SEQUENCE [LARGE SCALE GENOMIC DNA]</scope>
    <source>
        <strain evidence="3">cv. 10/8</strain>
        <tissue evidence="2">Leaf</tissue>
    </source>
</reference>
<dbReference type="Proteomes" id="UP000265520">
    <property type="component" value="Unassembled WGS sequence"/>
</dbReference>
<dbReference type="EMBL" id="LXQA010639918">
    <property type="protein sequence ID" value="MCI63593.1"/>
    <property type="molecule type" value="Genomic_DNA"/>
</dbReference>
<feature type="non-terminal residue" evidence="2">
    <location>
        <position position="38"/>
    </location>
</feature>
<evidence type="ECO:0000256" key="1">
    <source>
        <dbReference type="SAM" id="Phobius"/>
    </source>
</evidence>
<name>A0A392TR20_9FABA</name>
<protein>
    <submittedName>
        <fullName evidence="2">Uncharacterized protein</fullName>
    </submittedName>
</protein>
<dbReference type="AlphaFoldDB" id="A0A392TR20"/>
<organism evidence="2 3">
    <name type="scientific">Trifolium medium</name>
    <dbReference type="NCBI Taxonomy" id="97028"/>
    <lineage>
        <taxon>Eukaryota</taxon>
        <taxon>Viridiplantae</taxon>
        <taxon>Streptophyta</taxon>
        <taxon>Embryophyta</taxon>
        <taxon>Tracheophyta</taxon>
        <taxon>Spermatophyta</taxon>
        <taxon>Magnoliopsida</taxon>
        <taxon>eudicotyledons</taxon>
        <taxon>Gunneridae</taxon>
        <taxon>Pentapetalae</taxon>
        <taxon>rosids</taxon>
        <taxon>fabids</taxon>
        <taxon>Fabales</taxon>
        <taxon>Fabaceae</taxon>
        <taxon>Papilionoideae</taxon>
        <taxon>50 kb inversion clade</taxon>
        <taxon>NPAAA clade</taxon>
        <taxon>Hologalegina</taxon>
        <taxon>IRL clade</taxon>
        <taxon>Trifolieae</taxon>
        <taxon>Trifolium</taxon>
    </lineage>
</organism>
<sequence>MWFTSRIVVLWSGVANSIFHFNLLVLHIRLSFVEELVQ</sequence>
<evidence type="ECO:0000313" key="2">
    <source>
        <dbReference type="EMBL" id="MCI63593.1"/>
    </source>
</evidence>
<keyword evidence="1" id="KW-1133">Transmembrane helix</keyword>
<feature type="transmembrane region" description="Helical" evidence="1">
    <location>
        <begin position="7"/>
        <end position="28"/>
    </location>
</feature>
<keyword evidence="1" id="KW-0472">Membrane</keyword>